<keyword evidence="2" id="KW-0479">Metal-binding</keyword>
<keyword evidence="3" id="KW-0862">Zinc</keyword>
<dbReference type="InterPro" id="IPR006913">
    <property type="entry name" value="CENP-V/GFA"/>
</dbReference>
<evidence type="ECO:0000259" key="4">
    <source>
        <dbReference type="PROSITE" id="PS51891"/>
    </source>
</evidence>
<evidence type="ECO:0000313" key="6">
    <source>
        <dbReference type="Proteomes" id="UP000515317"/>
    </source>
</evidence>
<evidence type="ECO:0000256" key="2">
    <source>
        <dbReference type="ARBA" id="ARBA00022723"/>
    </source>
</evidence>
<dbReference type="PANTHER" id="PTHR28620">
    <property type="entry name" value="CENTROMERE PROTEIN V"/>
    <property type="match status" value="1"/>
</dbReference>
<dbReference type="GO" id="GO:0046872">
    <property type="term" value="F:metal ion binding"/>
    <property type="evidence" value="ECO:0007669"/>
    <property type="project" value="UniProtKB-KW"/>
</dbReference>
<organism evidence="5 6">
    <name type="scientific">Terrihabitans soli</name>
    <dbReference type="NCBI Taxonomy" id="708113"/>
    <lineage>
        <taxon>Bacteria</taxon>
        <taxon>Pseudomonadati</taxon>
        <taxon>Pseudomonadota</taxon>
        <taxon>Alphaproteobacteria</taxon>
        <taxon>Hyphomicrobiales</taxon>
        <taxon>Terrihabitans</taxon>
    </lineage>
</organism>
<dbReference type="InterPro" id="IPR052355">
    <property type="entry name" value="CENP-V-like"/>
</dbReference>
<sequence>MQMFSGGCQCGAVRYQTIADLTNTLTCNCSRCSKLGVILSFTPASAFKLEKGEDNLTEYRFNKHVISHLFCKTCGIQSFARGVGPDGTPTIALNVRCLDNVNIEALQPRAFNGAAA</sequence>
<dbReference type="RefSeq" id="WP_222875163.1">
    <property type="nucleotide sequence ID" value="NZ_AP023361.1"/>
</dbReference>
<dbReference type="EMBL" id="AP023361">
    <property type="protein sequence ID" value="BCJ91520.1"/>
    <property type="molecule type" value="Genomic_DNA"/>
</dbReference>
<dbReference type="PANTHER" id="PTHR28620:SF1">
    <property type="entry name" value="CENP-V_GFA DOMAIN-CONTAINING PROTEIN"/>
    <property type="match status" value="1"/>
</dbReference>
<gene>
    <name evidence="5" type="ORF">IZ6_22550</name>
</gene>
<protein>
    <submittedName>
        <fullName evidence="5">Aldehyde-activating protein</fullName>
    </submittedName>
</protein>
<dbReference type="Pfam" id="PF04828">
    <property type="entry name" value="GFA"/>
    <property type="match status" value="1"/>
</dbReference>
<comment type="similarity">
    <text evidence="1">Belongs to the Gfa family.</text>
</comment>
<dbReference type="Proteomes" id="UP000515317">
    <property type="component" value="Chromosome"/>
</dbReference>
<dbReference type="PROSITE" id="PS51891">
    <property type="entry name" value="CENP_V_GFA"/>
    <property type="match status" value="1"/>
</dbReference>
<evidence type="ECO:0000256" key="3">
    <source>
        <dbReference type="ARBA" id="ARBA00022833"/>
    </source>
</evidence>
<evidence type="ECO:0000313" key="5">
    <source>
        <dbReference type="EMBL" id="BCJ91520.1"/>
    </source>
</evidence>
<proteinExistence type="inferred from homology"/>
<feature type="domain" description="CENP-V/GFA" evidence="4">
    <location>
        <begin position="4"/>
        <end position="112"/>
    </location>
</feature>
<dbReference type="SUPFAM" id="SSF51316">
    <property type="entry name" value="Mss4-like"/>
    <property type="match status" value="1"/>
</dbReference>
<evidence type="ECO:0000256" key="1">
    <source>
        <dbReference type="ARBA" id="ARBA00005495"/>
    </source>
</evidence>
<keyword evidence="6" id="KW-1185">Reference proteome</keyword>
<dbReference type="AlphaFoldDB" id="A0A6S6QWW3"/>
<reference evidence="5 6" key="1">
    <citation type="submission" date="2020-08" db="EMBL/GenBank/DDBJ databases">
        <title>Genome sequence of Rhizobiales bacterium strain IZ6.</title>
        <authorList>
            <person name="Nakai R."/>
            <person name="Naganuma T."/>
        </authorList>
    </citation>
    <scope>NUCLEOTIDE SEQUENCE [LARGE SCALE GENOMIC DNA]</scope>
    <source>
        <strain evidence="5 6">IZ6</strain>
    </source>
</reference>
<accession>A0A6S6QWW3</accession>
<dbReference type="InterPro" id="IPR011057">
    <property type="entry name" value="Mss4-like_sf"/>
</dbReference>
<dbReference type="GO" id="GO:0016846">
    <property type="term" value="F:carbon-sulfur lyase activity"/>
    <property type="evidence" value="ECO:0007669"/>
    <property type="project" value="InterPro"/>
</dbReference>
<dbReference type="Gene3D" id="2.170.150.70">
    <property type="match status" value="1"/>
</dbReference>
<dbReference type="KEGG" id="tso:IZ6_22550"/>
<name>A0A6S6QWW3_9HYPH</name>